<name>A0A8B7YWR1_ACAPL</name>
<evidence type="ECO:0000256" key="1">
    <source>
        <dbReference type="ARBA" id="ARBA00016271"/>
    </source>
</evidence>
<evidence type="ECO:0000313" key="6">
    <source>
        <dbReference type="RefSeq" id="XP_022097757.1"/>
    </source>
</evidence>
<dbReference type="KEGG" id="aplc:110983108"/>
<dbReference type="GeneID" id="110983108"/>
<reference evidence="6 7" key="1">
    <citation type="submission" date="2025-04" db="UniProtKB">
        <authorList>
            <consortium name="RefSeq"/>
        </authorList>
    </citation>
    <scope>IDENTIFICATION</scope>
</reference>
<feature type="compositionally biased region" description="Basic and acidic residues" evidence="2">
    <location>
        <begin position="292"/>
        <end position="306"/>
    </location>
</feature>
<organism evidence="5 7">
    <name type="scientific">Acanthaster planci</name>
    <name type="common">Crown-of-thorns starfish</name>
    <dbReference type="NCBI Taxonomy" id="133434"/>
    <lineage>
        <taxon>Eukaryota</taxon>
        <taxon>Metazoa</taxon>
        <taxon>Echinodermata</taxon>
        <taxon>Eleutherozoa</taxon>
        <taxon>Asterozoa</taxon>
        <taxon>Asteroidea</taxon>
        <taxon>Valvatacea</taxon>
        <taxon>Valvatida</taxon>
        <taxon>Acanthasteridae</taxon>
        <taxon>Acanthaster</taxon>
    </lineage>
</organism>
<dbReference type="CTD" id="118663"/>
<dbReference type="Gene3D" id="3.30.710.10">
    <property type="entry name" value="Potassium Channel Kv1.1, Chain A"/>
    <property type="match status" value="1"/>
</dbReference>
<dbReference type="CDD" id="cd18492">
    <property type="entry name" value="BACK_BTBD16"/>
    <property type="match status" value="1"/>
</dbReference>
<dbReference type="AlphaFoldDB" id="A0A8B7YWR1"/>
<dbReference type="Pfam" id="PF21059">
    <property type="entry name" value="BTBD16_C"/>
    <property type="match status" value="1"/>
</dbReference>
<evidence type="ECO:0000256" key="2">
    <source>
        <dbReference type="SAM" id="MobiDB-lite"/>
    </source>
</evidence>
<dbReference type="OMA" id="RHTDLEF"/>
<keyword evidence="5" id="KW-1185">Reference proteome</keyword>
<dbReference type="Pfam" id="PF23998">
    <property type="entry name" value="BTB_BTBDG"/>
    <property type="match status" value="1"/>
</dbReference>
<accession>A0A8B7YWR1</accession>
<dbReference type="InterPro" id="IPR056426">
    <property type="entry name" value="BTB_BTBDG"/>
</dbReference>
<feature type="region of interest" description="Disordered" evidence="2">
    <location>
        <begin position="127"/>
        <end position="196"/>
    </location>
</feature>
<protein>
    <recommendedName>
        <fullName evidence="1">BTB/POZ domain-containing protein 16</fullName>
    </recommendedName>
</protein>
<dbReference type="InterPro" id="IPR048859">
    <property type="entry name" value="BTBD16_C"/>
</dbReference>
<proteinExistence type="predicted"/>
<sequence length="685" mass="77260">MAEIATLTNLSASSKHSIGLSSPPVALPYLPATPPQARMSSVAMSYTRALQSAPYTALIGVVVDARQPARHSASPRYRIRCQVGGTNRWRLPESLGGDLLGTAQAIKSLNEPYNESMVAVMTAENPATSVNSDPEKPYQFPSKDSSNRPHTTLDARTSNHWVDRQGSPEPKPPGTAPCRLGSPSPIERFQPPSARSPTPVDIFHYHSAPIHSVLGPDILLQCLDTNWELHRPYVQKSATLTQLLRKAESAPHPELYYRNPMSATLDQYINKSQHYSTEYQDISRSLSLTDSPRSEDGGRAEKERKGIGHPAHAVRARTNNMTKLKLKVRDPLVTRDAFAVALGNLYHEDIDVEKCDVVGVLASAHTLGFQELERRCADIMLRNLSASTVCKYHQAGLKYKVGQVVNACERWLELNLIPHLSVQIHLRDLPLELLQKIIKSSRFFTFNEYYLYKLLCYWIFLQQNSHLQLMPSHSTIVTFFNSLSKTTSFVEREQGQQYASLFRSIRLAGVTDTRHLDDMLRMNVVPQQWILKTLSLHYHALQGGGDMSLMLNFGNDAIRTGFIIQQEPRYHSEVVSIHGFHFELKAHRQGKNSTYQFYMQRLKPHDPTLSFRICERQTFSLRQDREVLYSIRIQCQLPGQDYVYSTGVLSKKFGLGSKTSRSEVLSLEGLCLPIYVTFGILFPPS</sequence>
<gene>
    <name evidence="6 7" type="primary">LOC110983108</name>
</gene>
<dbReference type="InterPro" id="IPR042833">
    <property type="entry name" value="BTBD16"/>
</dbReference>
<dbReference type="RefSeq" id="XP_022097758.1">
    <property type="nucleotide sequence ID" value="XM_022242066.1"/>
</dbReference>
<dbReference type="OrthoDB" id="6359943at2759"/>
<dbReference type="RefSeq" id="XP_022097757.1">
    <property type="nucleotide sequence ID" value="XM_022242065.1"/>
</dbReference>
<feature type="domain" description="BTBDG BTB/POZ" evidence="4">
    <location>
        <begin position="323"/>
        <end position="380"/>
    </location>
</feature>
<dbReference type="PANTHER" id="PTHR46843">
    <property type="entry name" value="BTB/POZ DOMAIN-CONTAINING PROTEIN 16"/>
    <property type="match status" value="1"/>
</dbReference>
<evidence type="ECO:0000259" key="4">
    <source>
        <dbReference type="Pfam" id="PF23998"/>
    </source>
</evidence>
<feature type="compositionally biased region" description="Polar residues" evidence="2">
    <location>
        <begin position="280"/>
        <end position="291"/>
    </location>
</feature>
<evidence type="ECO:0000313" key="5">
    <source>
        <dbReference type="Proteomes" id="UP000694845"/>
    </source>
</evidence>
<evidence type="ECO:0000313" key="7">
    <source>
        <dbReference type="RefSeq" id="XP_022097758.1"/>
    </source>
</evidence>
<dbReference type="PANTHER" id="PTHR46843:SF1">
    <property type="entry name" value="BTB_POZ DOMAIN-CONTAINING PROTEIN 16"/>
    <property type="match status" value="1"/>
</dbReference>
<dbReference type="Proteomes" id="UP000694845">
    <property type="component" value="Unplaced"/>
</dbReference>
<evidence type="ECO:0000259" key="3">
    <source>
        <dbReference type="Pfam" id="PF21059"/>
    </source>
</evidence>
<feature type="domain" description="BTB/POZ" evidence="3">
    <location>
        <begin position="558"/>
        <end position="664"/>
    </location>
</feature>
<feature type="region of interest" description="Disordered" evidence="2">
    <location>
        <begin position="280"/>
        <end position="309"/>
    </location>
</feature>
<dbReference type="InterPro" id="IPR011333">
    <property type="entry name" value="SKP1/BTB/POZ_sf"/>
</dbReference>